<keyword evidence="1" id="KW-0378">Hydrolase</keyword>
<keyword evidence="2" id="KW-1185">Reference proteome</keyword>
<dbReference type="KEGG" id="spph:KFK14_08830"/>
<organism evidence="1 2">
    <name type="scientific">Sphingobium phenoxybenzoativorans</name>
    <dbReference type="NCBI Taxonomy" id="1592790"/>
    <lineage>
        <taxon>Bacteria</taxon>
        <taxon>Pseudomonadati</taxon>
        <taxon>Pseudomonadota</taxon>
        <taxon>Alphaproteobacteria</taxon>
        <taxon>Sphingomonadales</taxon>
        <taxon>Sphingomonadaceae</taxon>
        <taxon>Sphingobium</taxon>
    </lineage>
</organism>
<dbReference type="InterPro" id="IPR010662">
    <property type="entry name" value="RBBP9/YdeN"/>
</dbReference>
<dbReference type="EMBL" id="CP073910">
    <property type="protein sequence ID" value="QUT07480.1"/>
    <property type="molecule type" value="Genomic_DNA"/>
</dbReference>
<evidence type="ECO:0000313" key="2">
    <source>
        <dbReference type="Proteomes" id="UP000681425"/>
    </source>
</evidence>
<dbReference type="GO" id="GO:0016787">
    <property type="term" value="F:hydrolase activity"/>
    <property type="evidence" value="ECO:0007669"/>
    <property type="project" value="UniProtKB-KW"/>
</dbReference>
<gene>
    <name evidence="1" type="ORF">KFK14_08830</name>
</gene>
<name>A0A975Q2Y4_9SPHN</name>
<dbReference type="AlphaFoldDB" id="A0A975Q2Y4"/>
<evidence type="ECO:0000313" key="1">
    <source>
        <dbReference type="EMBL" id="QUT07480.1"/>
    </source>
</evidence>
<dbReference type="Pfam" id="PF06821">
    <property type="entry name" value="Ser_hydrolase"/>
    <property type="match status" value="1"/>
</dbReference>
<sequence length="223" mass="23472">MTTRRFDTRPSHPTILTLADADHGKPGDWLARWSAERDHCVPADLGRTDPPNRNAWATSLGAAIRQADGPVILVARGLSCLAVAWWAALERPLYGDPVAGALLVAPPSVDTASSDLRMVGFGPAPKLLLPFPSVVVASRNDPLMTYAGAKSLASFWGSHCIDGGEIGSAGADADLGEWDHGQHALNWLLSTADDLRRPAGSASTASNVVAHPALSPRGYDLSL</sequence>
<proteinExistence type="predicted"/>
<protein>
    <submittedName>
        <fullName evidence="1">Alpha/beta hydrolase</fullName>
    </submittedName>
</protein>
<dbReference type="RefSeq" id="WP_212610616.1">
    <property type="nucleotide sequence ID" value="NZ_CP073910.1"/>
</dbReference>
<dbReference type="Gene3D" id="3.40.50.1820">
    <property type="entry name" value="alpha/beta hydrolase"/>
    <property type="match status" value="1"/>
</dbReference>
<reference evidence="1" key="1">
    <citation type="submission" date="2021-04" db="EMBL/GenBank/DDBJ databases">
        <title>Isolation of p-tert-butylphenol degrading bacteria Sphingobium phenoxybenzoativorans Tas13 from active sludge.</title>
        <authorList>
            <person name="Li Y."/>
        </authorList>
    </citation>
    <scope>NUCLEOTIDE SEQUENCE</scope>
    <source>
        <strain evidence="1">Tas13</strain>
    </source>
</reference>
<dbReference type="SUPFAM" id="SSF53474">
    <property type="entry name" value="alpha/beta-Hydrolases"/>
    <property type="match status" value="1"/>
</dbReference>
<accession>A0A975Q2Y4</accession>
<dbReference type="InterPro" id="IPR029058">
    <property type="entry name" value="AB_hydrolase_fold"/>
</dbReference>
<dbReference type="Proteomes" id="UP000681425">
    <property type="component" value="Chromosome"/>
</dbReference>